<evidence type="ECO:0000313" key="2">
    <source>
        <dbReference type="Proteomes" id="UP000230002"/>
    </source>
</evidence>
<dbReference type="AlphaFoldDB" id="A0A2G8S3J6"/>
<dbReference type="SUPFAM" id="SSF52047">
    <property type="entry name" value="RNI-like"/>
    <property type="match status" value="1"/>
</dbReference>
<name>A0A2G8S3J6_9APHY</name>
<sequence>MSTRLKRYYRLHRLNTGILLRIFSHIQGISGSLLDLSLTCRILREVCKPIVFRNVTRKLTTAVVDPEELFPAPLSPFVQSFAIVDCCPAEKNPTESLLIFSLLGQQRNGGLLVLPEEPFLCTSLDGPGLQLCLRLMTSLRKISLASSTSVSLHGVRWPTLKAILSLPQLEEFSLIGLLFSPVLVDGVAPDEVEIPDLDHIKSFRYEASSLRASGWGTVAPSSHPFRIEETMLRRVLEKLHGSLESLTLPAQAAPIQAMAQWKWPRLRELTLRGPWWVEPRSPPLVSLFATMPRLRKLALELTLAQGPLTLTEAPPLWPRAHAHRATFAFPWPDLTHLSLSHPRADDEVFAHLPLGLRALSLCCCPHKSEKPFLDLDSTVPHGYQYQYPVLGASEMLGILQCCQCRTPQLAHLALEYNANGREREDELLRHVVVAFPDLESLEVHRYRKADDTDTTAWWGKRDPDFQIVESFGRSLGSLARLRTVKVYLDYEDAPQPFGVCGTHVSPEERKTLVPTHRKAADVLARAVSPSVESVQLWRPHQHAWLAFRVVRGPDGVVERCEEDESESQSSAKVHFTGGS</sequence>
<dbReference type="Gene3D" id="3.80.10.10">
    <property type="entry name" value="Ribonuclease Inhibitor"/>
    <property type="match status" value="1"/>
</dbReference>
<dbReference type="OrthoDB" id="2799179at2759"/>
<dbReference type="EMBL" id="AYKW01000024">
    <property type="protein sequence ID" value="PIL28350.1"/>
    <property type="molecule type" value="Genomic_DNA"/>
</dbReference>
<reference evidence="1 2" key="1">
    <citation type="journal article" date="2015" name="Sci. Rep.">
        <title>Chromosome-level genome map provides insights into diverse defense mechanisms in the medicinal fungus Ganoderma sinense.</title>
        <authorList>
            <person name="Zhu Y."/>
            <person name="Xu J."/>
            <person name="Sun C."/>
            <person name="Zhou S."/>
            <person name="Xu H."/>
            <person name="Nelson D.R."/>
            <person name="Qian J."/>
            <person name="Song J."/>
            <person name="Luo H."/>
            <person name="Xiang L."/>
            <person name="Li Y."/>
            <person name="Xu Z."/>
            <person name="Ji A."/>
            <person name="Wang L."/>
            <person name="Lu S."/>
            <person name="Hayward A."/>
            <person name="Sun W."/>
            <person name="Li X."/>
            <person name="Schwartz D.C."/>
            <person name="Wang Y."/>
            <person name="Chen S."/>
        </authorList>
    </citation>
    <scope>NUCLEOTIDE SEQUENCE [LARGE SCALE GENOMIC DNA]</scope>
    <source>
        <strain evidence="1 2">ZZ0214-1</strain>
    </source>
</reference>
<proteinExistence type="predicted"/>
<protein>
    <submittedName>
        <fullName evidence="1">Uncharacterized protein</fullName>
    </submittedName>
</protein>
<comment type="caution">
    <text evidence="1">The sequence shown here is derived from an EMBL/GenBank/DDBJ whole genome shotgun (WGS) entry which is preliminary data.</text>
</comment>
<evidence type="ECO:0000313" key="1">
    <source>
        <dbReference type="EMBL" id="PIL28350.1"/>
    </source>
</evidence>
<accession>A0A2G8S3J6</accession>
<keyword evidence="2" id="KW-1185">Reference proteome</keyword>
<gene>
    <name evidence="1" type="ORF">GSI_09501</name>
</gene>
<dbReference type="InterPro" id="IPR032675">
    <property type="entry name" value="LRR_dom_sf"/>
</dbReference>
<dbReference type="Proteomes" id="UP000230002">
    <property type="component" value="Unassembled WGS sequence"/>
</dbReference>
<organism evidence="1 2">
    <name type="scientific">Ganoderma sinense ZZ0214-1</name>
    <dbReference type="NCBI Taxonomy" id="1077348"/>
    <lineage>
        <taxon>Eukaryota</taxon>
        <taxon>Fungi</taxon>
        <taxon>Dikarya</taxon>
        <taxon>Basidiomycota</taxon>
        <taxon>Agaricomycotina</taxon>
        <taxon>Agaricomycetes</taxon>
        <taxon>Polyporales</taxon>
        <taxon>Polyporaceae</taxon>
        <taxon>Ganoderma</taxon>
    </lineage>
</organism>